<evidence type="ECO:0000313" key="2">
    <source>
        <dbReference type="Ensembl" id="ENSMMOP00000024405.1"/>
    </source>
</evidence>
<name>A0A3Q3X840_MOLML</name>
<dbReference type="AlphaFoldDB" id="A0A3Q3X840"/>
<keyword evidence="1" id="KW-1133">Transmembrane helix</keyword>
<reference evidence="2" key="1">
    <citation type="submission" date="2025-08" db="UniProtKB">
        <authorList>
            <consortium name="Ensembl"/>
        </authorList>
    </citation>
    <scope>IDENTIFICATION</scope>
</reference>
<protein>
    <submittedName>
        <fullName evidence="2">Uncharacterized protein</fullName>
    </submittedName>
</protein>
<dbReference type="Proteomes" id="UP000261620">
    <property type="component" value="Unplaced"/>
</dbReference>
<evidence type="ECO:0000256" key="1">
    <source>
        <dbReference type="SAM" id="Phobius"/>
    </source>
</evidence>
<evidence type="ECO:0000313" key="3">
    <source>
        <dbReference type="Proteomes" id="UP000261620"/>
    </source>
</evidence>
<keyword evidence="1" id="KW-0472">Membrane</keyword>
<organism evidence="2 3">
    <name type="scientific">Mola mola</name>
    <name type="common">Ocean sunfish</name>
    <name type="synonym">Tetraodon mola</name>
    <dbReference type="NCBI Taxonomy" id="94237"/>
    <lineage>
        <taxon>Eukaryota</taxon>
        <taxon>Metazoa</taxon>
        <taxon>Chordata</taxon>
        <taxon>Craniata</taxon>
        <taxon>Vertebrata</taxon>
        <taxon>Euteleostomi</taxon>
        <taxon>Actinopterygii</taxon>
        <taxon>Neopterygii</taxon>
        <taxon>Teleostei</taxon>
        <taxon>Neoteleostei</taxon>
        <taxon>Acanthomorphata</taxon>
        <taxon>Eupercaria</taxon>
        <taxon>Tetraodontiformes</taxon>
        <taxon>Molidae</taxon>
        <taxon>Mola</taxon>
    </lineage>
</organism>
<sequence>MTPNPYRECSAVGFSTSIISSLAASLLGSSFMSQDVLILPFLPSCFCFPTQRFSYLNCQNYSTKP</sequence>
<proteinExistence type="predicted"/>
<dbReference type="Ensembl" id="ENSMMOT00000024816.1">
    <property type="protein sequence ID" value="ENSMMOP00000024405.1"/>
    <property type="gene ID" value="ENSMMOG00000018571.1"/>
</dbReference>
<accession>A0A3Q3X840</accession>
<keyword evidence="3" id="KW-1185">Reference proteome</keyword>
<reference evidence="2" key="2">
    <citation type="submission" date="2025-09" db="UniProtKB">
        <authorList>
            <consortium name="Ensembl"/>
        </authorList>
    </citation>
    <scope>IDENTIFICATION</scope>
</reference>
<feature type="transmembrane region" description="Helical" evidence="1">
    <location>
        <begin position="12"/>
        <end position="32"/>
    </location>
</feature>
<keyword evidence="1" id="KW-0812">Transmembrane</keyword>